<keyword evidence="2" id="KW-0697">Rotamase</keyword>
<dbReference type="Gene3D" id="1.25.40.10">
    <property type="entry name" value="Tetratricopeptide repeat domain"/>
    <property type="match status" value="1"/>
</dbReference>
<dbReference type="Pfam" id="PF00639">
    <property type="entry name" value="Rotamase"/>
    <property type="match status" value="1"/>
</dbReference>
<accession>A0A1F6CWQ7</accession>
<proteinExistence type="predicted"/>
<dbReference type="SUPFAM" id="SSF69318">
    <property type="entry name" value="Integrin alpha N-terminal domain"/>
    <property type="match status" value="2"/>
</dbReference>
<dbReference type="PROSITE" id="PS50198">
    <property type="entry name" value="PPIC_PPIASE_2"/>
    <property type="match status" value="1"/>
</dbReference>
<dbReference type="InterPro" id="IPR013517">
    <property type="entry name" value="FG-GAP"/>
</dbReference>
<dbReference type="Gene3D" id="3.10.50.40">
    <property type="match status" value="1"/>
</dbReference>
<dbReference type="GO" id="GO:0003755">
    <property type="term" value="F:peptidyl-prolyl cis-trans isomerase activity"/>
    <property type="evidence" value="ECO:0007669"/>
    <property type="project" value="UniProtKB-KW"/>
</dbReference>
<dbReference type="AlphaFoldDB" id="A0A1F6CWQ7"/>
<name>A0A1F6CWQ7_HANXR</name>
<dbReference type="InterPro" id="IPR028994">
    <property type="entry name" value="Integrin_alpha_N"/>
</dbReference>
<keyword evidence="2" id="KW-0413">Isomerase</keyword>
<organism evidence="4 5">
    <name type="scientific">Handelsmanbacteria sp. (strain RIFCSPLOWO2_12_FULL_64_10)</name>
    <dbReference type="NCBI Taxonomy" id="1817868"/>
    <lineage>
        <taxon>Bacteria</taxon>
        <taxon>Candidatus Handelsmaniibacteriota</taxon>
    </lineage>
</organism>
<dbReference type="InterPro" id="IPR027039">
    <property type="entry name" value="Crtac1"/>
</dbReference>
<protein>
    <recommendedName>
        <fullName evidence="3">PpiC domain-containing protein</fullName>
    </recommendedName>
</protein>
<dbReference type="Pfam" id="PF13517">
    <property type="entry name" value="FG-GAP_3"/>
    <property type="match status" value="2"/>
</dbReference>
<dbReference type="Gene3D" id="2.130.10.130">
    <property type="entry name" value="Integrin alpha, N-terminal"/>
    <property type="match status" value="2"/>
</dbReference>
<feature type="domain" description="PpiC" evidence="3">
    <location>
        <begin position="26"/>
        <end position="121"/>
    </location>
</feature>
<dbReference type="SUPFAM" id="SSF54534">
    <property type="entry name" value="FKBP-like"/>
    <property type="match status" value="1"/>
</dbReference>
<evidence type="ECO:0000313" key="5">
    <source>
        <dbReference type="Proteomes" id="UP000178606"/>
    </source>
</evidence>
<dbReference type="EMBL" id="MFKF01000118">
    <property type="protein sequence ID" value="OGG53594.1"/>
    <property type="molecule type" value="Genomic_DNA"/>
</dbReference>
<comment type="caution">
    <text evidence="4">The sequence shown here is derived from an EMBL/GenBank/DDBJ whole genome shotgun (WGS) entry which is preliminary data.</text>
</comment>
<dbReference type="SUPFAM" id="SSF48452">
    <property type="entry name" value="TPR-like"/>
    <property type="match status" value="1"/>
</dbReference>
<sequence>MLLWRGARLSAALFWLGGALLFTASLLQAAEEEEVTLGVIRVETRPEAEEVLQLLKTGEPFEEVARKYSKASNAQEGGYLGKVRLSDLRPEIGDAVKGVGPGGVTRVVQVPSGYAIFKVLSRAERVDAERQARAQRLRVAAPGGFRFVSEVSGLGEVEALFARLSKPPDWHQDLRAVCESRLQAVRVGFEQVENYLADMKAQDPNQRDFAGAINGHTSLAQLWSYQGDMGKAIEHFEVARQIAASHGEKEVQLELEEKLGIARLHQGGLENHAHDAQTQSCLFPMDPGARRRMGSGSERAIQHFLKYLEQDPFSLEAKWLLNLACMTLGRYPDGVPKEHLIPPSVFASKEDIGRFVDVAPSLGLQTFDMAGGAIVDDFDNDGFLDVVTSSWDPCAPMHYFHNNGRGHFTDQASRAGLSGQMGGLNLLQADYNNDGWLDIYVMRGAWSLPARNSLLRNNGDGTFTDVTREAGLAVPATATQTAAWADFDNDGHLDLFVGNELAPSQLFRNRGDGTFVDVGRAAGIDRVRFTKGVVAGDYNNDGYPDFYVSNSGSENFLYRNNRDGTFTEVARQLGVGRPIYSFPVWFFDYNNDDWPDLFAPSYIISVEEVARSYLNLPGQAEGMKLYKNTGGAFEDVTEEVGLDRVFMPMGANFGDVDNDGFLDFYLGTGNPSYASLVPNVLFRNREGKRFVDITASSGTGCLHKGHGIAFGDIDRDGDEDIFIEVGGAVPGDRHRSFLFRNPGQGNNWITVRLVGVKTNRAALGARLKLTLETEGGGRRLVCRTVGSGGSFGASPLRQHIGLGKAGQIEALEVWWPTSDTRQVFYNVSPNQVIEVREFEKKFVKL</sequence>
<dbReference type="PANTHER" id="PTHR16026:SF0">
    <property type="entry name" value="CARTILAGE ACIDIC PROTEIN 1"/>
    <property type="match status" value="1"/>
</dbReference>
<evidence type="ECO:0000256" key="2">
    <source>
        <dbReference type="PROSITE-ProRule" id="PRU00278"/>
    </source>
</evidence>
<dbReference type="InterPro" id="IPR000297">
    <property type="entry name" value="PPIase_PpiC"/>
</dbReference>
<dbReference type="PANTHER" id="PTHR16026">
    <property type="entry name" value="CARTILAGE ACIDIC PROTEIN 1"/>
    <property type="match status" value="1"/>
</dbReference>
<evidence type="ECO:0000259" key="3">
    <source>
        <dbReference type="PROSITE" id="PS50198"/>
    </source>
</evidence>
<evidence type="ECO:0000256" key="1">
    <source>
        <dbReference type="ARBA" id="ARBA00022729"/>
    </source>
</evidence>
<dbReference type="InterPro" id="IPR011990">
    <property type="entry name" value="TPR-like_helical_dom_sf"/>
</dbReference>
<gene>
    <name evidence="4" type="ORF">A3F84_02745</name>
</gene>
<reference evidence="4 5" key="1">
    <citation type="journal article" date="2016" name="Nat. Commun.">
        <title>Thousands of microbial genomes shed light on interconnected biogeochemical processes in an aquifer system.</title>
        <authorList>
            <person name="Anantharaman K."/>
            <person name="Brown C.T."/>
            <person name="Hug L.A."/>
            <person name="Sharon I."/>
            <person name="Castelle C.J."/>
            <person name="Probst A.J."/>
            <person name="Thomas B.C."/>
            <person name="Singh A."/>
            <person name="Wilkins M.J."/>
            <person name="Karaoz U."/>
            <person name="Brodie E.L."/>
            <person name="Williams K.H."/>
            <person name="Hubbard S.S."/>
            <person name="Banfield J.F."/>
        </authorList>
    </citation>
    <scope>NUCLEOTIDE SEQUENCE [LARGE SCALE GENOMIC DNA]</scope>
    <source>
        <strain evidence="5">RIFCSPLOWO2_12_FULL_64_10</strain>
    </source>
</reference>
<keyword evidence="1" id="KW-0732">Signal</keyword>
<dbReference type="InterPro" id="IPR046357">
    <property type="entry name" value="PPIase_dom_sf"/>
</dbReference>
<dbReference type="InterPro" id="IPR011519">
    <property type="entry name" value="UnbV_ASPIC"/>
</dbReference>
<dbReference type="Proteomes" id="UP000178606">
    <property type="component" value="Unassembled WGS sequence"/>
</dbReference>
<evidence type="ECO:0000313" key="4">
    <source>
        <dbReference type="EMBL" id="OGG53594.1"/>
    </source>
</evidence>
<dbReference type="Pfam" id="PF07593">
    <property type="entry name" value="UnbV_ASPIC"/>
    <property type="match status" value="1"/>
</dbReference>